<evidence type="ECO:0000259" key="11">
    <source>
        <dbReference type="Pfam" id="PF04963"/>
    </source>
</evidence>
<evidence type="ECO:0000256" key="6">
    <source>
        <dbReference type="ARBA" id="ARBA00023082"/>
    </source>
</evidence>
<dbReference type="Pfam" id="PF04963">
    <property type="entry name" value="Sigma54_CBD"/>
    <property type="match status" value="1"/>
</dbReference>
<proteinExistence type="inferred from homology"/>
<feature type="domain" description="RNA polymerase sigma factor 54 core-binding" evidence="11">
    <location>
        <begin position="99"/>
        <end position="286"/>
    </location>
</feature>
<dbReference type="GO" id="GO:0016987">
    <property type="term" value="F:sigma factor activity"/>
    <property type="evidence" value="ECO:0007669"/>
    <property type="project" value="UniProtKB-KW"/>
</dbReference>
<dbReference type="Gene3D" id="1.10.10.60">
    <property type="entry name" value="Homeodomain-like"/>
    <property type="match status" value="1"/>
</dbReference>
<name>A0A7V6CD33_9BACT</name>
<gene>
    <name evidence="12" type="primary">rpoN</name>
    <name evidence="12" type="ORF">ENM15_00880</name>
</gene>
<dbReference type="InterPro" id="IPR007634">
    <property type="entry name" value="RNA_pol_sigma_54_DNA-bd"/>
</dbReference>
<dbReference type="InterPro" id="IPR000394">
    <property type="entry name" value="RNA_pol_sigma_54"/>
</dbReference>
<dbReference type="GO" id="GO:0016779">
    <property type="term" value="F:nucleotidyltransferase activity"/>
    <property type="evidence" value="ECO:0007669"/>
    <property type="project" value="UniProtKB-KW"/>
</dbReference>
<dbReference type="GO" id="GO:0000428">
    <property type="term" value="C:DNA-directed RNA polymerase complex"/>
    <property type="evidence" value="ECO:0007669"/>
    <property type="project" value="UniProtKB-KW"/>
</dbReference>
<comment type="similarity">
    <text evidence="1">Belongs to the sigma-54 factor family.</text>
</comment>
<dbReference type="Pfam" id="PF04552">
    <property type="entry name" value="Sigma54_DBD"/>
    <property type="match status" value="1"/>
</dbReference>
<keyword evidence="5" id="KW-0805">Transcription regulation</keyword>
<dbReference type="AlphaFoldDB" id="A0A7V6CD33"/>
<evidence type="ECO:0000313" key="12">
    <source>
        <dbReference type="EMBL" id="HHQ15373.1"/>
    </source>
</evidence>
<feature type="coiled-coil region" evidence="9">
    <location>
        <begin position="303"/>
        <end position="330"/>
    </location>
</feature>
<dbReference type="PROSITE" id="PS00717">
    <property type="entry name" value="SIGMA54_1"/>
    <property type="match status" value="1"/>
</dbReference>
<dbReference type="PRINTS" id="PR00045">
    <property type="entry name" value="SIGMA54FCT"/>
</dbReference>
<dbReference type="EMBL" id="DRWR01000016">
    <property type="protein sequence ID" value="HHQ15373.1"/>
    <property type="molecule type" value="Genomic_DNA"/>
</dbReference>
<dbReference type="PROSITE" id="PS00718">
    <property type="entry name" value="SIGMA54_2"/>
    <property type="match status" value="1"/>
</dbReference>
<evidence type="ECO:0000256" key="3">
    <source>
        <dbReference type="ARBA" id="ARBA00022679"/>
    </source>
</evidence>
<keyword evidence="8" id="KW-0804">Transcription</keyword>
<dbReference type="PROSITE" id="PS50044">
    <property type="entry name" value="SIGMA54_3"/>
    <property type="match status" value="1"/>
</dbReference>
<dbReference type="GO" id="GO:0003677">
    <property type="term" value="F:DNA binding"/>
    <property type="evidence" value="ECO:0007669"/>
    <property type="project" value="UniProtKB-KW"/>
</dbReference>
<dbReference type="PIRSF" id="PIRSF000774">
    <property type="entry name" value="RpoN"/>
    <property type="match status" value="1"/>
</dbReference>
<sequence length="471" mass="55683">MIELKNELKLKPQLILTPQLKLVLKILQLNILDLHNFLLQEVQSNPFLELEYKDLPEDNYIEESNFEEIKLKEEVNFEEELIEKRFYFGKETPEEEWSWEKTLKAEEKLTDYLLWQINLKELTPLEKNIAHYIIGNLDDKGYLNISLEEIAREFNIPLGKVEKIRNVLKFLDPVGIASLNLKECLLTQLEFIGYDKKSLPYILVEKHLEEIPKGIEYFKNFYGYNEKEIEGALEVIKQLEPYPARNYFDVNALYVEPDLIFYKEEDEWKVEVVKEGPFTVRLNNYYKNFLKKKKDFSNNPGVKKFLKQKLKDAEDLLKALDSRYSNLYKVGEAILKYQKEFLERGIKFLKPLTLKDIAEEVQLHESTISRIINHKYVQTPKGVFTLRFFFSTGYKGKEGEELSAKAVKDYIKEIINEENPSKPLSDSAISKILKERYGINIARRTVTKYREELHIPSIRERKISKNIKERG</sequence>
<comment type="caution">
    <text evidence="12">The sequence shown here is derived from an EMBL/GenBank/DDBJ whole genome shotgun (WGS) entry which is preliminary data.</text>
</comment>
<evidence type="ECO:0000256" key="1">
    <source>
        <dbReference type="ARBA" id="ARBA00008798"/>
    </source>
</evidence>
<dbReference type="GO" id="GO:0006352">
    <property type="term" value="P:DNA-templated transcription initiation"/>
    <property type="evidence" value="ECO:0007669"/>
    <property type="project" value="InterPro"/>
</dbReference>
<evidence type="ECO:0000256" key="7">
    <source>
        <dbReference type="ARBA" id="ARBA00023125"/>
    </source>
</evidence>
<keyword evidence="2" id="KW-0240">DNA-directed RNA polymerase</keyword>
<evidence type="ECO:0000256" key="5">
    <source>
        <dbReference type="ARBA" id="ARBA00023015"/>
    </source>
</evidence>
<dbReference type="PANTHER" id="PTHR32248">
    <property type="entry name" value="RNA POLYMERASE SIGMA-54 FACTOR"/>
    <property type="match status" value="1"/>
</dbReference>
<dbReference type="Pfam" id="PF00309">
    <property type="entry name" value="Sigma54_AID"/>
    <property type="match status" value="1"/>
</dbReference>
<protein>
    <submittedName>
        <fullName evidence="12">RNA polymerase sigma-54 factor</fullName>
    </submittedName>
</protein>
<dbReference type="Gene3D" id="1.10.10.1330">
    <property type="entry name" value="RNA polymerase sigma-54 factor, core-binding domain"/>
    <property type="match status" value="1"/>
</dbReference>
<dbReference type="PANTHER" id="PTHR32248:SF4">
    <property type="entry name" value="RNA POLYMERASE SIGMA-54 FACTOR"/>
    <property type="match status" value="1"/>
</dbReference>
<accession>A0A7V6CD33</accession>
<keyword evidence="4" id="KW-0548">Nucleotidyltransferase</keyword>
<organism evidence="12">
    <name type="scientific">Thermodesulfobacterium geofontis</name>
    <dbReference type="NCBI Taxonomy" id="1295609"/>
    <lineage>
        <taxon>Bacteria</taxon>
        <taxon>Pseudomonadati</taxon>
        <taxon>Thermodesulfobacteriota</taxon>
        <taxon>Thermodesulfobacteria</taxon>
        <taxon>Thermodesulfobacteriales</taxon>
        <taxon>Thermodesulfobacteriaceae</taxon>
        <taxon>Thermodesulfobacterium</taxon>
    </lineage>
</organism>
<keyword evidence="7" id="KW-0238">DNA-binding</keyword>
<dbReference type="GO" id="GO:0001216">
    <property type="term" value="F:DNA-binding transcription activator activity"/>
    <property type="evidence" value="ECO:0007669"/>
    <property type="project" value="InterPro"/>
</dbReference>
<dbReference type="NCBIfam" id="TIGR02395">
    <property type="entry name" value="rpoN_sigma"/>
    <property type="match status" value="1"/>
</dbReference>
<evidence type="ECO:0000259" key="10">
    <source>
        <dbReference type="Pfam" id="PF04552"/>
    </source>
</evidence>
<evidence type="ECO:0000256" key="8">
    <source>
        <dbReference type="ARBA" id="ARBA00023163"/>
    </source>
</evidence>
<evidence type="ECO:0000256" key="4">
    <source>
        <dbReference type="ARBA" id="ARBA00022695"/>
    </source>
</evidence>
<keyword evidence="6" id="KW-0731">Sigma factor</keyword>
<dbReference type="InterPro" id="IPR038709">
    <property type="entry name" value="RpoN_core-bd_sf"/>
</dbReference>
<dbReference type="InterPro" id="IPR007046">
    <property type="entry name" value="RNA_pol_sigma_54_core-bd"/>
</dbReference>
<evidence type="ECO:0000256" key="2">
    <source>
        <dbReference type="ARBA" id="ARBA00022478"/>
    </source>
</evidence>
<reference evidence="12" key="1">
    <citation type="journal article" date="2020" name="mSystems">
        <title>Genome- and Community-Level Interaction Insights into Carbon Utilization and Element Cycling Functions of Hydrothermarchaeota in Hydrothermal Sediment.</title>
        <authorList>
            <person name="Zhou Z."/>
            <person name="Liu Y."/>
            <person name="Xu W."/>
            <person name="Pan J."/>
            <person name="Luo Z.H."/>
            <person name="Li M."/>
        </authorList>
    </citation>
    <scope>NUCLEOTIDE SEQUENCE [LARGE SCALE GENOMIC DNA]</scope>
    <source>
        <strain evidence="12">SpSt-106</strain>
    </source>
</reference>
<feature type="domain" description="RNA polymerase sigma factor 54 DNA-binding" evidence="10">
    <location>
        <begin position="304"/>
        <end position="462"/>
    </location>
</feature>
<keyword evidence="9" id="KW-0175">Coiled coil</keyword>
<evidence type="ECO:0000256" key="9">
    <source>
        <dbReference type="SAM" id="Coils"/>
    </source>
</evidence>
<keyword evidence="3" id="KW-0808">Transferase</keyword>